<dbReference type="PANTHER" id="PTHR44329:SF298">
    <property type="entry name" value="MIXED LINEAGE KINASE DOMAIN-LIKE PROTEIN"/>
    <property type="match status" value="1"/>
</dbReference>
<evidence type="ECO:0000313" key="6">
    <source>
        <dbReference type="Proteomes" id="UP001159405"/>
    </source>
</evidence>
<dbReference type="InterPro" id="IPR051681">
    <property type="entry name" value="Ser/Thr_Kinases-Pseudokinases"/>
</dbReference>
<feature type="domain" description="Protein kinase" evidence="4">
    <location>
        <begin position="18"/>
        <end position="303"/>
    </location>
</feature>
<dbReference type="PANTHER" id="PTHR44329">
    <property type="entry name" value="SERINE/THREONINE-PROTEIN KINASE TNNI3K-RELATED"/>
    <property type="match status" value="1"/>
</dbReference>
<dbReference type="Pfam" id="PF00069">
    <property type="entry name" value="Pkinase"/>
    <property type="match status" value="1"/>
</dbReference>
<dbReference type="SUPFAM" id="SSF56112">
    <property type="entry name" value="Protein kinase-like (PK-like)"/>
    <property type="match status" value="1"/>
</dbReference>
<feature type="binding site" evidence="3">
    <location>
        <position position="45"/>
    </location>
    <ligand>
        <name>ATP</name>
        <dbReference type="ChEBI" id="CHEBI:30616"/>
    </ligand>
</feature>
<evidence type="ECO:0000259" key="4">
    <source>
        <dbReference type="PROSITE" id="PS50011"/>
    </source>
</evidence>
<dbReference type="InterPro" id="IPR008266">
    <property type="entry name" value="Tyr_kinase_AS"/>
</dbReference>
<evidence type="ECO:0000313" key="5">
    <source>
        <dbReference type="EMBL" id="CAH3188076.1"/>
    </source>
</evidence>
<evidence type="ECO:0000256" key="3">
    <source>
        <dbReference type="PROSITE-ProRule" id="PRU10141"/>
    </source>
</evidence>
<dbReference type="Proteomes" id="UP001159405">
    <property type="component" value="Unassembled WGS sequence"/>
</dbReference>
<sequence length="344" mass="39128">MSCAGAQEESLESHVIELVLKKEIGKGSYGKVYEAVWKGRDVAAKRFHSVFFQNSSCLQEHFMEEFQREWNILKLLEHPNVVKLHTVLFPKGLSPIVITELLHCDLEKYIRESTTTPKIPEMKLICIALDVIEGLNYMHGLERPVVHRDLATKNILLTEHGNAKIADLGKAKIFEAGCEMHATNVPGTPLYAAPETYPVMKQFEVVANAKYGPKVDIFSFGLVVMAMIVGHEPRVWPLTPITKDGEMISEHVRRKTDITEMGEHFLKKLVVACLENDSYCNQVDLKLMMKSGLRMLNVNHHLITSSRFHSLFCSRKHLYYPCGGFIGLKSPTLRRFQFTFLTNL</sequence>
<dbReference type="PROSITE" id="PS00109">
    <property type="entry name" value="PROTEIN_KINASE_TYR"/>
    <property type="match status" value="1"/>
</dbReference>
<evidence type="ECO:0000256" key="1">
    <source>
        <dbReference type="ARBA" id="ARBA00022741"/>
    </source>
</evidence>
<dbReference type="InterPro" id="IPR000719">
    <property type="entry name" value="Prot_kinase_dom"/>
</dbReference>
<gene>
    <name evidence="5" type="ORF">PLOB_00039104</name>
</gene>
<proteinExistence type="predicted"/>
<accession>A0ABN8SB86</accession>
<dbReference type="Gene3D" id="1.10.510.10">
    <property type="entry name" value="Transferase(Phosphotransferase) domain 1"/>
    <property type="match status" value="1"/>
</dbReference>
<comment type="caution">
    <text evidence="5">The sequence shown here is derived from an EMBL/GenBank/DDBJ whole genome shotgun (WGS) entry which is preliminary data.</text>
</comment>
<evidence type="ECO:0000256" key="2">
    <source>
        <dbReference type="ARBA" id="ARBA00022840"/>
    </source>
</evidence>
<dbReference type="SMART" id="SM00219">
    <property type="entry name" value="TyrKc"/>
    <property type="match status" value="1"/>
</dbReference>
<organism evidence="5 6">
    <name type="scientific">Porites lobata</name>
    <dbReference type="NCBI Taxonomy" id="104759"/>
    <lineage>
        <taxon>Eukaryota</taxon>
        <taxon>Metazoa</taxon>
        <taxon>Cnidaria</taxon>
        <taxon>Anthozoa</taxon>
        <taxon>Hexacorallia</taxon>
        <taxon>Scleractinia</taxon>
        <taxon>Fungiina</taxon>
        <taxon>Poritidae</taxon>
        <taxon>Porites</taxon>
    </lineage>
</organism>
<dbReference type="InterPro" id="IPR011009">
    <property type="entry name" value="Kinase-like_dom_sf"/>
</dbReference>
<dbReference type="InterPro" id="IPR017441">
    <property type="entry name" value="Protein_kinase_ATP_BS"/>
</dbReference>
<keyword evidence="6" id="KW-1185">Reference proteome</keyword>
<dbReference type="EMBL" id="CALNXK010000588">
    <property type="protein sequence ID" value="CAH3188076.1"/>
    <property type="molecule type" value="Genomic_DNA"/>
</dbReference>
<dbReference type="PROSITE" id="PS50011">
    <property type="entry name" value="PROTEIN_KINASE_DOM"/>
    <property type="match status" value="1"/>
</dbReference>
<dbReference type="InterPro" id="IPR020635">
    <property type="entry name" value="Tyr_kinase_cat_dom"/>
</dbReference>
<dbReference type="Gene3D" id="3.30.200.20">
    <property type="entry name" value="Phosphorylase Kinase, domain 1"/>
    <property type="match status" value="1"/>
</dbReference>
<protein>
    <recommendedName>
        <fullName evidence="4">Protein kinase domain-containing protein</fullName>
    </recommendedName>
</protein>
<dbReference type="PROSITE" id="PS00107">
    <property type="entry name" value="PROTEIN_KINASE_ATP"/>
    <property type="match status" value="1"/>
</dbReference>
<keyword evidence="2 3" id="KW-0067">ATP-binding</keyword>
<keyword evidence="1 3" id="KW-0547">Nucleotide-binding</keyword>
<name>A0ABN8SB86_9CNID</name>
<reference evidence="5 6" key="1">
    <citation type="submission" date="2022-05" db="EMBL/GenBank/DDBJ databases">
        <authorList>
            <consortium name="Genoscope - CEA"/>
            <person name="William W."/>
        </authorList>
    </citation>
    <scope>NUCLEOTIDE SEQUENCE [LARGE SCALE GENOMIC DNA]</scope>
</reference>